<evidence type="ECO:0000313" key="5">
    <source>
        <dbReference type="EMBL" id="AFK38649.1"/>
    </source>
</evidence>
<dbReference type="GO" id="GO:0016020">
    <property type="term" value="C:membrane"/>
    <property type="evidence" value="ECO:0007669"/>
    <property type="project" value="UniProtKB-SubCell"/>
</dbReference>
<sequence length="103" mass="11491">MSQSPLFFPALHHYHLIFLSALLITSCSSTQANSCRTYCGNITVDYPFATQYGCGHPGFRDLLFCINDVLMLHIASGSYRVLEIDYAWGLGLWNSCEVFCAGK</sequence>
<dbReference type="PANTHER" id="PTHR33355">
    <property type="entry name" value="WALL-ASSOCIATED RECEPTOR KINASE CARBOXY-TERMINAL PROTEIN-RELATED"/>
    <property type="match status" value="1"/>
</dbReference>
<reference evidence="5" key="1">
    <citation type="submission" date="2012-05" db="EMBL/GenBank/DDBJ databases">
        <authorList>
            <person name="Krishnakumar V."/>
            <person name="Cheung F."/>
            <person name="Xiao Y."/>
            <person name="Chan A."/>
            <person name="Moskal W.A."/>
            <person name="Town C.D."/>
        </authorList>
    </citation>
    <scope>NUCLEOTIDE SEQUENCE</scope>
</reference>
<dbReference type="InterPro" id="IPR025287">
    <property type="entry name" value="WAK_GUB"/>
</dbReference>
<protein>
    <recommendedName>
        <fullName evidence="4">Wall-associated receptor kinase galacturonan-binding domain-containing protein</fullName>
    </recommendedName>
</protein>
<proteinExistence type="evidence at transcript level"/>
<dbReference type="Pfam" id="PF13947">
    <property type="entry name" value="GUB_WAK_bind"/>
    <property type="match status" value="1"/>
</dbReference>
<feature type="domain" description="Wall-associated receptor kinase galacturonan-binding" evidence="4">
    <location>
        <begin position="35"/>
        <end position="87"/>
    </location>
</feature>
<feature type="signal peptide" evidence="3">
    <location>
        <begin position="1"/>
        <end position="32"/>
    </location>
</feature>
<accession>I3SEF7</accession>
<evidence type="ECO:0000256" key="3">
    <source>
        <dbReference type="SAM" id="SignalP"/>
    </source>
</evidence>
<comment type="subcellular location">
    <subcellularLocation>
        <location evidence="1">Membrane</location>
        <topology evidence="1">Single-pass membrane protein</topology>
    </subcellularLocation>
</comment>
<evidence type="ECO:0000256" key="1">
    <source>
        <dbReference type="ARBA" id="ARBA00004167"/>
    </source>
</evidence>
<evidence type="ECO:0000259" key="4">
    <source>
        <dbReference type="Pfam" id="PF13947"/>
    </source>
</evidence>
<dbReference type="AlphaFoldDB" id="I3SEF7"/>
<organism evidence="5">
    <name type="scientific">Lotus japonicus</name>
    <name type="common">Lotus corniculatus var. japonicus</name>
    <dbReference type="NCBI Taxonomy" id="34305"/>
    <lineage>
        <taxon>Eukaryota</taxon>
        <taxon>Viridiplantae</taxon>
        <taxon>Streptophyta</taxon>
        <taxon>Embryophyta</taxon>
        <taxon>Tracheophyta</taxon>
        <taxon>Spermatophyta</taxon>
        <taxon>Magnoliopsida</taxon>
        <taxon>eudicotyledons</taxon>
        <taxon>Gunneridae</taxon>
        <taxon>Pentapetalae</taxon>
        <taxon>rosids</taxon>
        <taxon>fabids</taxon>
        <taxon>Fabales</taxon>
        <taxon>Fabaceae</taxon>
        <taxon>Papilionoideae</taxon>
        <taxon>50 kb inversion clade</taxon>
        <taxon>NPAAA clade</taxon>
        <taxon>Hologalegina</taxon>
        <taxon>robinioid clade</taxon>
        <taxon>Loteae</taxon>
        <taxon>Lotus</taxon>
    </lineage>
</organism>
<keyword evidence="2 3" id="KW-0732">Signal</keyword>
<dbReference type="GO" id="GO:0030247">
    <property type="term" value="F:polysaccharide binding"/>
    <property type="evidence" value="ECO:0007669"/>
    <property type="project" value="InterPro"/>
</dbReference>
<name>I3SEF7_LOTJA</name>
<evidence type="ECO:0000256" key="2">
    <source>
        <dbReference type="ARBA" id="ARBA00022729"/>
    </source>
</evidence>
<dbReference type="PANTHER" id="PTHR33355:SF3">
    <property type="entry name" value="WALL-ASSOCIATED RECEPTOR KINASE GALACTURONAN-BINDING PROTEIN"/>
    <property type="match status" value="1"/>
</dbReference>
<feature type="chain" id="PRO_5003679422" description="Wall-associated receptor kinase galacturonan-binding domain-containing protein" evidence="3">
    <location>
        <begin position="33"/>
        <end position="103"/>
    </location>
</feature>
<dbReference type="EMBL" id="BT138854">
    <property type="protein sequence ID" value="AFK38649.1"/>
    <property type="molecule type" value="mRNA"/>
</dbReference>